<dbReference type="RefSeq" id="WP_168095239.1">
    <property type="nucleotide sequence ID" value="NZ_JAATER010000378.1"/>
</dbReference>
<gene>
    <name evidence="1" type="ORF">NQU55_05000</name>
</gene>
<name>A0A9X2RL39_9ACTN</name>
<proteinExistence type="predicted"/>
<dbReference type="EMBL" id="JANIID010000003">
    <property type="protein sequence ID" value="MCQ8769139.1"/>
    <property type="molecule type" value="Genomic_DNA"/>
</dbReference>
<comment type="caution">
    <text evidence="1">The sequence shown here is derived from an EMBL/GenBank/DDBJ whole genome shotgun (WGS) entry which is preliminary data.</text>
</comment>
<organism evidence="1 2">
    <name type="scientific">Streptomyces telluris</name>
    <dbReference type="NCBI Taxonomy" id="2720021"/>
    <lineage>
        <taxon>Bacteria</taxon>
        <taxon>Bacillati</taxon>
        <taxon>Actinomycetota</taxon>
        <taxon>Actinomycetes</taxon>
        <taxon>Kitasatosporales</taxon>
        <taxon>Streptomycetaceae</taxon>
        <taxon>Streptomyces</taxon>
    </lineage>
</organism>
<dbReference type="Proteomes" id="UP001142374">
    <property type="component" value="Unassembled WGS sequence"/>
</dbReference>
<dbReference type="AlphaFoldDB" id="A0A9X2RL39"/>
<evidence type="ECO:0000313" key="1">
    <source>
        <dbReference type="EMBL" id="MCQ8769139.1"/>
    </source>
</evidence>
<sequence length="129" mass="14273">MSGKRITVELSGTSRVTVFPLKGHTIAYTNRSSDSRGLGDIAVIGVTDPQGTGEALWRMAREFCRAKDLSDDHARWIITQAFRVRMTGSYEPPGTWTATISRRYELPGLFSNHDVLLTGVIKLHRPATA</sequence>
<protein>
    <submittedName>
        <fullName evidence="1">Uncharacterized protein</fullName>
    </submittedName>
</protein>
<reference evidence="1" key="1">
    <citation type="submission" date="2022-06" db="EMBL/GenBank/DDBJ databases">
        <title>WGS of actinobacteria.</title>
        <authorList>
            <person name="Thawai C."/>
        </authorList>
    </citation>
    <scope>NUCLEOTIDE SEQUENCE</scope>
    <source>
        <strain evidence="1">AA8</strain>
    </source>
</reference>
<keyword evidence="2" id="KW-1185">Reference proteome</keyword>
<accession>A0A9X2RL39</accession>
<evidence type="ECO:0000313" key="2">
    <source>
        <dbReference type="Proteomes" id="UP001142374"/>
    </source>
</evidence>